<dbReference type="SUPFAM" id="SSF56601">
    <property type="entry name" value="beta-lactamase/transpeptidase-like"/>
    <property type="match status" value="1"/>
</dbReference>
<comment type="caution">
    <text evidence="2">The sequence shown here is derived from an EMBL/GenBank/DDBJ whole genome shotgun (WGS) entry which is preliminary data.</text>
</comment>
<gene>
    <name evidence="2" type="ORF">KEM10_04530</name>
</gene>
<organism evidence="2 3">
    <name type="scientific">Carboxylicivirga linearis</name>
    <dbReference type="NCBI Taxonomy" id="1628157"/>
    <lineage>
        <taxon>Bacteria</taxon>
        <taxon>Pseudomonadati</taxon>
        <taxon>Bacteroidota</taxon>
        <taxon>Bacteroidia</taxon>
        <taxon>Marinilabiliales</taxon>
        <taxon>Marinilabiliaceae</taxon>
        <taxon>Carboxylicivirga</taxon>
    </lineage>
</organism>
<dbReference type="Gene3D" id="3.40.710.10">
    <property type="entry name" value="DD-peptidase/beta-lactamase superfamily"/>
    <property type="match status" value="1"/>
</dbReference>
<reference evidence="2 3" key="1">
    <citation type="journal article" date="2015" name="Int. J. Syst. Evol. Microbiol.">
        <title>Carboxylicivirga linearis sp. nov., isolated from a sea cucumber culture pond.</title>
        <authorList>
            <person name="Wang F.Q."/>
            <person name="Zhou Y.X."/>
            <person name="Lin X.Z."/>
            <person name="Chen G.J."/>
            <person name="Du Z.J."/>
        </authorList>
    </citation>
    <scope>NUCLEOTIDE SEQUENCE [LARGE SCALE GENOMIC DNA]</scope>
    <source>
        <strain evidence="2 3">FB218</strain>
    </source>
</reference>
<feature type="domain" description="Beta-lactamase-related" evidence="1">
    <location>
        <begin position="39"/>
        <end position="371"/>
    </location>
</feature>
<name>A0ABS5JRN9_9BACT</name>
<keyword evidence="3" id="KW-1185">Reference proteome</keyword>
<evidence type="ECO:0000313" key="2">
    <source>
        <dbReference type="EMBL" id="MBS2097534.1"/>
    </source>
</evidence>
<dbReference type="EMBL" id="JAGUCO010000002">
    <property type="protein sequence ID" value="MBS2097534.1"/>
    <property type="molecule type" value="Genomic_DNA"/>
</dbReference>
<dbReference type="InterPro" id="IPR050491">
    <property type="entry name" value="AmpC-like"/>
</dbReference>
<protein>
    <submittedName>
        <fullName evidence="2">Beta-lactamase family protein</fullName>
    </submittedName>
</protein>
<dbReference type="InterPro" id="IPR001466">
    <property type="entry name" value="Beta-lactam-related"/>
</dbReference>
<dbReference type="Proteomes" id="UP000708576">
    <property type="component" value="Unassembled WGS sequence"/>
</dbReference>
<sequence length="416" mass="47044">MSDSFGSDFTPPNNKPTSFRLSSFYSDNEEFSYLEKQVNRFIRREHIVGASVAVAKDGELVYAKGFGYADKDAHDMVEPYNLFRVASVSKLVTAIGVMKLYESGQLTLDDKVFGPDGILNDSIYLDYKDKRVEDITVRHLMEHSGGWTTRWGDQMFMPTIIARKLHKSLPINESDIIRFVLDKRLHFTPGQSSYYSNLGFMILGQVISKVSGIEYEKYIQTNVLYPLGIYDMKIGGSHRNERAEAEVIYYEPELTFYVDDYTGTGEQVLRTYGGNDMHTLGAAGGWIASSTDLMKLMLSVDGFNTFPDMLNKESVEIMTTPTRPGYSPLGWRRIKSNAWVRTGTLAGTSALMVRRDDGISYVFVTNTGNWKGPALASDITRIMERGLTKVDEWPGYNLFDMDQTLASSRKRPQVIY</sequence>
<evidence type="ECO:0000313" key="3">
    <source>
        <dbReference type="Proteomes" id="UP000708576"/>
    </source>
</evidence>
<proteinExistence type="predicted"/>
<dbReference type="PANTHER" id="PTHR46825">
    <property type="entry name" value="D-ALANYL-D-ALANINE-CARBOXYPEPTIDASE/ENDOPEPTIDASE AMPH"/>
    <property type="match status" value="1"/>
</dbReference>
<dbReference type="InterPro" id="IPR012338">
    <property type="entry name" value="Beta-lactam/transpept-like"/>
</dbReference>
<dbReference type="PANTHER" id="PTHR46825:SF9">
    <property type="entry name" value="BETA-LACTAMASE-RELATED DOMAIN-CONTAINING PROTEIN"/>
    <property type="match status" value="1"/>
</dbReference>
<accession>A0ABS5JRN9</accession>
<evidence type="ECO:0000259" key="1">
    <source>
        <dbReference type="Pfam" id="PF00144"/>
    </source>
</evidence>
<dbReference type="Pfam" id="PF00144">
    <property type="entry name" value="Beta-lactamase"/>
    <property type="match status" value="1"/>
</dbReference>